<dbReference type="OMA" id="PEAFNYE"/>
<protein>
    <recommendedName>
        <fullName evidence="4">RNA-binding protein</fullName>
    </recommendedName>
</protein>
<feature type="non-terminal residue" evidence="2">
    <location>
        <position position="485"/>
    </location>
</feature>
<dbReference type="EMBL" id="JAHRHJ020000008">
    <property type="protein sequence ID" value="KAH9307039.1"/>
    <property type="molecule type" value="Genomic_DNA"/>
</dbReference>
<evidence type="ECO:0000256" key="1">
    <source>
        <dbReference type="SAM" id="MobiDB-lite"/>
    </source>
</evidence>
<dbReference type="GO" id="GO:0003676">
    <property type="term" value="F:nucleic acid binding"/>
    <property type="evidence" value="ECO:0007669"/>
    <property type="project" value="InterPro"/>
</dbReference>
<evidence type="ECO:0000313" key="2">
    <source>
        <dbReference type="EMBL" id="KAH9307039.1"/>
    </source>
</evidence>
<comment type="caution">
    <text evidence="2">The sequence shown here is derived from an EMBL/GenBank/DDBJ whole genome shotgun (WGS) entry which is preliminary data.</text>
</comment>
<feature type="region of interest" description="Disordered" evidence="1">
    <location>
        <begin position="288"/>
        <end position="310"/>
    </location>
</feature>
<dbReference type="InterPro" id="IPR035979">
    <property type="entry name" value="RBD_domain_sf"/>
</dbReference>
<feature type="region of interest" description="Disordered" evidence="1">
    <location>
        <begin position="101"/>
        <end position="125"/>
    </location>
</feature>
<dbReference type="AlphaFoldDB" id="A0AA38KMA3"/>
<reference evidence="2 3" key="1">
    <citation type="journal article" date="2021" name="Nat. Plants">
        <title>The Taxus genome provides insights into paclitaxel biosynthesis.</title>
        <authorList>
            <person name="Xiong X."/>
            <person name="Gou J."/>
            <person name="Liao Q."/>
            <person name="Li Y."/>
            <person name="Zhou Q."/>
            <person name="Bi G."/>
            <person name="Li C."/>
            <person name="Du R."/>
            <person name="Wang X."/>
            <person name="Sun T."/>
            <person name="Guo L."/>
            <person name="Liang H."/>
            <person name="Lu P."/>
            <person name="Wu Y."/>
            <person name="Zhang Z."/>
            <person name="Ro D.K."/>
            <person name="Shang Y."/>
            <person name="Huang S."/>
            <person name="Yan J."/>
        </authorList>
    </citation>
    <scope>NUCLEOTIDE SEQUENCE [LARGE SCALE GENOMIC DNA]</scope>
    <source>
        <strain evidence="2">Ta-2019</strain>
    </source>
</reference>
<dbReference type="SUPFAM" id="SSF54928">
    <property type="entry name" value="RNA-binding domain, RBD"/>
    <property type="match status" value="1"/>
</dbReference>
<dbReference type="Proteomes" id="UP000824469">
    <property type="component" value="Unassembled WGS sequence"/>
</dbReference>
<sequence length="485" mass="53815">MVLLRKLLLALTRRMLEDKGWQGRDRKHLRADLEDGELEDAATPEAFGYEGEGNMEVCRKSDKYIRQERKRRNFMCLAEWQKDEKGKESMEAQSSAIGAMQYHSRGRRSDHSGNFPRFKPGTRGSNMHIFGHPHSNLSPGLMAPTRPLMPRGMRGPVNQFGVPLGMPTPIQFQEALMQEQMMMSNHALHMGVNGHPSFNADVPPYPLFGMDYFGARPRGMMHLQPNGPGMVPPINCFGAFENTNRVQRPIFGVGRSVGRGSCANIGGRRGSFARNGFGRPAAWSSTPFDMPALGRGRGRSQLESLSRGHEQSINTQRVQFSVEEGLRYEVPIIDVNNADKMKQDGRKTWNPMESENIASSKNTNATQQESDSGNIERNGPSSASLSVVKTYSISNMTNSSIEDDGKTTVSNMLQASTNMIKLGVPVQRSRALSVGGLPESTPLSVVIEAFEKQGKIMDVKKEKEDVFIITFSTLLEAVSAKRLLH</sequence>
<name>A0AA38KMA3_TAXCH</name>
<evidence type="ECO:0000313" key="3">
    <source>
        <dbReference type="Proteomes" id="UP000824469"/>
    </source>
</evidence>
<feature type="region of interest" description="Disordered" evidence="1">
    <location>
        <begin position="342"/>
        <end position="383"/>
    </location>
</feature>
<keyword evidence="3" id="KW-1185">Reference proteome</keyword>
<dbReference type="CDD" id="cd00590">
    <property type="entry name" value="RRM_SF"/>
    <property type="match status" value="1"/>
</dbReference>
<proteinExistence type="predicted"/>
<evidence type="ECO:0008006" key="4">
    <source>
        <dbReference type="Google" id="ProtNLM"/>
    </source>
</evidence>
<gene>
    <name evidence="2" type="ORF">KI387_011443</name>
</gene>
<organism evidence="2 3">
    <name type="scientific">Taxus chinensis</name>
    <name type="common">Chinese yew</name>
    <name type="synonym">Taxus wallichiana var. chinensis</name>
    <dbReference type="NCBI Taxonomy" id="29808"/>
    <lineage>
        <taxon>Eukaryota</taxon>
        <taxon>Viridiplantae</taxon>
        <taxon>Streptophyta</taxon>
        <taxon>Embryophyta</taxon>
        <taxon>Tracheophyta</taxon>
        <taxon>Spermatophyta</taxon>
        <taxon>Pinopsida</taxon>
        <taxon>Pinidae</taxon>
        <taxon>Conifers II</taxon>
        <taxon>Cupressales</taxon>
        <taxon>Taxaceae</taxon>
        <taxon>Taxus</taxon>
    </lineage>
</organism>
<feature type="compositionally biased region" description="Polar residues" evidence="1">
    <location>
        <begin position="351"/>
        <end position="383"/>
    </location>
</feature>
<accession>A0AA38KMA3</accession>